<accession>A0ABV8RBC4</accession>
<dbReference type="GO" id="GO:0016757">
    <property type="term" value="F:glycosyltransferase activity"/>
    <property type="evidence" value="ECO:0007669"/>
    <property type="project" value="UniProtKB-KW"/>
</dbReference>
<dbReference type="Pfam" id="PF13692">
    <property type="entry name" value="Glyco_trans_1_4"/>
    <property type="match status" value="1"/>
</dbReference>
<evidence type="ECO:0000313" key="2">
    <source>
        <dbReference type="Proteomes" id="UP001595826"/>
    </source>
</evidence>
<dbReference type="Gene3D" id="3.40.50.2000">
    <property type="entry name" value="Glycogen Phosphorylase B"/>
    <property type="match status" value="2"/>
</dbReference>
<keyword evidence="1" id="KW-0328">Glycosyltransferase</keyword>
<dbReference type="RefSeq" id="WP_377411051.1">
    <property type="nucleotide sequence ID" value="NZ_JBHSCY010000003.1"/>
</dbReference>
<evidence type="ECO:0000313" key="1">
    <source>
        <dbReference type="EMBL" id="MFC4269727.1"/>
    </source>
</evidence>
<organism evidence="1 2">
    <name type="scientific">Polaribacter marinivivus</name>
    <dbReference type="NCBI Taxonomy" id="1524260"/>
    <lineage>
        <taxon>Bacteria</taxon>
        <taxon>Pseudomonadati</taxon>
        <taxon>Bacteroidota</taxon>
        <taxon>Flavobacteriia</taxon>
        <taxon>Flavobacteriales</taxon>
        <taxon>Flavobacteriaceae</taxon>
    </lineage>
</organism>
<reference evidence="2" key="1">
    <citation type="journal article" date="2019" name="Int. J. Syst. Evol. Microbiol.">
        <title>The Global Catalogue of Microorganisms (GCM) 10K type strain sequencing project: providing services to taxonomists for standard genome sequencing and annotation.</title>
        <authorList>
            <consortium name="The Broad Institute Genomics Platform"/>
            <consortium name="The Broad Institute Genome Sequencing Center for Infectious Disease"/>
            <person name="Wu L."/>
            <person name="Ma J."/>
        </authorList>
    </citation>
    <scope>NUCLEOTIDE SEQUENCE [LARGE SCALE GENOMIC DNA]</scope>
    <source>
        <strain evidence="2">CECT 8655</strain>
    </source>
</reference>
<dbReference type="PANTHER" id="PTHR12526">
    <property type="entry name" value="GLYCOSYLTRANSFERASE"/>
    <property type="match status" value="1"/>
</dbReference>
<dbReference type="SUPFAM" id="SSF53756">
    <property type="entry name" value="UDP-Glycosyltransferase/glycogen phosphorylase"/>
    <property type="match status" value="1"/>
</dbReference>
<dbReference type="Proteomes" id="UP001595826">
    <property type="component" value="Unassembled WGS sequence"/>
</dbReference>
<dbReference type="EC" id="2.4.-.-" evidence="1"/>
<name>A0ABV8RBC4_9FLAO</name>
<sequence>MKKRKNILIISTPDISHAAGVLAYDLHQGLLKYHNSQMMVYGSKHKRKDVVSYFSSQRLFFKKVIDKLSRKLKINIKTDSNYYFFDINQRKNLLNVNKVNKLVEKPDVIIGYFANAFFNIKDLYDLQLFYKAPVILFMADMIHITGGCHFAWDCEGYKNSCSNCPAIIEDKHKKHANKNLTFNNHLIKKMDIQLVAVCSQDYNYAKESTLFKDKNIKMILGGIDLSIFYQKNQEKDLRNKYNIDINNFVILFGATNTQEKRKGVKYFIEAIQKLENEIDLSNFSIVSIGRGKLETLLPNTKAKIHNLGYISDFNQLSDIYNMVNLFVVSSIQDSGPMMINQSIASGTPVVCFDLGVAKDIVLDGITGYKAPVYNSSILSQKIKKVFLKSSEERKVMANNCSQLAIDNFSKEVAAKKILELI</sequence>
<protein>
    <submittedName>
        <fullName evidence="1">Glycosyltransferase</fullName>
        <ecNumber evidence="1">2.4.-.-</ecNumber>
    </submittedName>
</protein>
<keyword evidence="2" id="KW-1185">Reference proteome</keyword>
<keyword evidence="1" id="KW-0808">Transferase</keyword>
<gene>
    <name evidence="1" type="ORF">ACFOWD_12485</name>
</gene>
<dbReference type="EMBL" id="JBHSCY010000003">
    <property type="protein sequence ID" value="MFC4269727.1"/>
    <property type="molecule type" value="Genomic_DNA"/>
</dbReference>
<proteinExistence type="predicted"/>
<comment type="caution">
    <text evidence="1">The sequence shown here is derived from an EMBL/GenBank/DDBJ whole genome shotgun (WGS) entry which is preliminary data.</text>
</comment>